<reference evidence="8 9" key="1">
    <citation type="submission" date="2019-02" db="EMBL/GenBank/DDBJ databases">
        <title>Deep-cultivation of Planctomycetes and their phenomic and genomic characterization uncovers novel biology.</title>
        <authorList>
            <person name="Wiegand S."/>
            <person name="Jogler M."/>
            <person name="Boedeker C."/>
            <person name="Pinto D."/>
            <person name="Vollmers J."/>
            <person name="Rivas-Marin E."/>
            <person name="Kohn T."/>
            <person name="Peeters S.H."/>
            <person name="Heuer A."/>
            <person name="Rast P."/>
            <person name="Oberbeckmann S."/>
            <person name="Bunk B."/>
            <person name="Jeske O."/>
            <person name="Meyerdierks A."/>
            <person name="Storesund J.E."/>
            <person name="Kallscheuer N."/>
            <person name="Luecker S."/>
            <person name="Lage O.M."/>
            <person name="Pohl T."/>
            <person name="Merkel B.J."/>
            <person name="Hornburger P."/>
            <person name="Mueller R.-W."/>
            <person name="Bruemmer F."/>
            <person name="Labrenz M."/>
            <person name="Spormann A.M."/>
            <person name="Op den Camp H."/>
            <person name="Overmann J."/>
            <person name="Amann R."/>
            <person name="Jetten M.S.M."/>
            <person name="Mascher T."/>
            <person name="Medema M.H."/>
            <person name="Devos D.P."/>
            <person name="Kaster A.-K."/>
            <person name="Ovreas L."/>
            <person name="Rohde M."/>
            <person name="Galperin M.Y."/>
            <person name="Jogler C."/>
        </authorList>
    </citation>
    <scope>NUCLEOTIDE SEQUENCE [LARGE SCALE GENOMIC DNA]</scope>
    <source>
        <strain evidence="8 9">K23_9</strain>
    </source>
</reference>
<dbReference type="PROSITE" id="PS51007">
    <property type="entry name" value="CYTC"/>
    <property type="match status" value="1"/>
</dbReference>
<feature type="chain" id="PRO_5021715524" evidence="6">
    <location>
        <begin position="27"/>
        <end position="943"/>
    </location>
</feature>
<dbReference type="GO" id="GO:0046872">
    <property type="term" value="F:metal ion binding"/>
    <property type="evidence" value="ECO:0007669"/>
    <property type="project" value="UniProtKB-KW"/>
</dbReference>
<dbReference type="InterPro" id="IPR009056">
    <property type="entry name" value="Cyt_c-like_dom"/>
</dbReference>
<evidence type="ECO:0000313" key="9">
    <source>
        <dbReference type="Proteomes" id="UP000319817"/>
    </source>
</evidence>
<dbReference type="AlphaFoldDB" id="A0A517NN30"/>
<protein>
    <submittedName>
        <fullName evidence="8">Planctomycete cytochrome C</fullName>
    </submittedName>
</protein>
<evidence type="ECO:0000256" key="6">
    <source>
        <dbReference type="SAM" id="SignalP"/>
    </source>
</evidence>
<feature type="region of interest" description="Disordered" evidence="5">
    <location>
        <begin position="454"/>
        <end position="476"/>
    </location>
</feature>
<dbReference type="InterPro" id="IPR011429">
    <property type="entry name" value="Cyt_c_Planctomycete-type"/>
</dbReference>
<accession>A0A517NN30</accession>
<keyword evidence="1 4" id="KW-0349">Heme</keyword>
<keyword evidence="6" id="KW-0732">Signal</keyword>
<dbReference type="Pfam" id="PF07583">
    <property type="entry name" value="PSCyt2"/>
    <property type="match status" value="1"/>
</dbReference>
<dbReference type="GO" id="GO:0009055">
    <property type="term" value="F:electron transfer activity"/>
    <property type="evidence" value="ECO:0007669"/>
    <property type="project" value="InterPro"/>
</dbReference>
<evidence type="ECO:0000256" key="4">
    <source>
        <dbReference type="PROSITE-ProRule" id="PRU00433"/>
    </source>
</evidence>
<evidence type="ECO:0000313" key="8">
    <source>
        <dbReference type="EMBL" id="QDT08503.1"/>
    </source>
</evidence>
<feature type="domain" description="Cytochrome c" evidence="7">
    <location>
        <begin position="24"/>
        <end position="123"/>
    </location>
</feature>
<dbReference type="Pfam" id="PF07635">
    <property type="entry name" value="PSCyt1"/>
    <property type="match status" value="1"/>
</dbReference>
<dbReference type="PANTHER" id="PTHR35889:SF3">
    <property type="entry name" value="F-BOX DOMAIN-CONTAINING PROTEIN"/>
    <property type="match status" value="1"/>
</dbReference>
<organism evidence="8 9">
    <name type="scientific">Stieleria marina</name>
    <dbReference type="NCBI Taxonomy" id="1930275"/>
    <lineage>
        <taxon>Bacteria</taxon>
        <taxon>Pseudomonadati</taxon>
        <taxon>Planctomycetota</taxon>
        <taxon>Planctomycetia</taxon>
        <taxon>Pirellulales</taxon>
        <taxon>Pirellulaceae</taxon>
        <taxon>Stieleria</taxon>
    </lineage>
</organism>
<dbReference type="InterPro" id="IPR022655">
    <property type="entry name" value="DUF1553"/>
</dbReference>
<evidence type="ECO:0000256" key="2">
    <source>
        <dbReference type="ARBA" id="ARBA00022723"/>
    </source>
</evidence>
<dbReference type="Gene3D" id="1.10.760.10">
    <property type="entry name" value="Cytochrome c-like domain"/>
    <property type="match status" value="1"/>
</dbReference>
<proteinExistence type="predicted"/>
<dbReference type="GO" id="GO:0020037">
    <property type="term" value="F:heme binding"/>
    <property type="evidence" value="ECO:0007669"/>
    <property type="project" value="InterPro"/>
</dbReference>
<dbReference type="Gene3D" id="2.60.120.260">
    <property type="entry name" value="Galactose-binding domain-like"/>
    <property type="match status" value="1"/>
</dbReference>
<dbReference type="SUPFAM" id="SSF46626">
    <property type="entry name" value="Cytochrome c"/>
    <property type="match status" value="1"/>
</dbReference>
<keyword evidence="3 4" id="KW-0408">Iron</keyword>
<dbReference type="InterPro" id="IPR011444">
    <property type="entry name" value="DUF1549"/>
</dbReference>
<dbReference type="OrthoDB" id="127107at2"/>
<dbReference type="RefSeq" id="WP_145416037.1">
    <property type="nucleotide sequence ID" value="NZ_CP036526.1"/>
</dbReference>
<keyword evidence="2 4" id="KW-0479">Metal-binding</keyword>
<feature type="signal peptide" evidence="6">
    <location>
        <begin position="1"/>
        <end position="26"/>
    </location>
</feature>
<sequence length="943" mass="104957" precursor="true">MKLFTSGPIFASLCGFVLLLVADNSAASDAVLFEQEILPLLQSHCVDCHGANDPESGLRVDRRSSLIRGGDSGEAALTPNQADGSLLLQLVRGDDADRRMPPEGESLSTDEIALLSRWIDQGAKWPGQMPGQKDAQDDTLQSDHWSLQPFSRPKVPRFDQGNNAIDAFINKRLDAAGLTFSPPADSISIARRVSFVLTGLPPSDSVTGDAKERDYATMVDELLASPEYGQRWAQHWLDVIRWAETVGFETNSERKQAWPYRDWVIDAFNSDKPYDQFIREQILGDELGQDAALGFLVAGPANLPGQIGRDEEAMRQSRQDELDEVIQTVSQGIMGLTIGCARCHNHKFDPILQKDYYSLQAIFAGMSYGDRRLRGEADDRLTDRVPAEAEKLRSLIAKADSLRVQKKLRPPLPSFPKETFDPILADGVRIEIMATNNDGAASLYELQAWTSEHDNGAEEDVSKNASSQSSTSRNIALASNGSRVSASSFALANQTRHFDNLIDGSSDRRQAFPWVAAKAGPAWAQVDFANSTMINAVAWDTSSGVPVDLVVKVRDVATGQWRAVATSRDRMLRTDDIRKAESIVIDGLSQKEVKELWSVNQSVNRTRLSVNRLKAGSRVYAARFSENPAATWQLRRGDPMQRIAMVPPSTPVVLGALSLGIDAPERTRRQALVSQLTSPHHPLTARVIVNRIWQHHFGIGIVETPSDFGKMGSLPSHPQLLDWLASELVDNNWSLKHIHRLILNSKTFQQSSVPRPAALQLDADSRLLWRFPPRRIEAESIRDSILQASGKLNSQMGGRGFNLFQQRGGLSDYKPLETFDHEGWRRMIYAHKIRMQSVDVFGTFDCPDAGQMKPRRTQSITPLQSLSLLNSPFVNRQAAFFASRIEDEVGADLNAQIDRAFEIAFSRKATDPERIELIKLVRDEGLMQMCRVLINTSEFLYLR</sequence>
<evidence type="ECO:0000256" key="5">
    <source>
        <dbReference type="SAM" id="MobiDB-lite"/>
    </source>
</evidence>
<dbReference type="Proteomes" id="UP000319817">
    <property type="component" value="Chromosome"/>
</dbReference>
<feature type="compositionally biased region" description="Polar residues" evidence="5">
    <location>
        <begin position="463"/>
        <end position="476"/>
    </location>
</feature>
<name>A0A517NN30_9BACT</name>
<gene>
    <name evidence="8" type="ORF">K239x_04420</name>
</gene>
<dbReference type="InterPro" id="IPR036909">
    <property type="entry name" value="Cyt_c-like_dom_sf"/>
</dbReference>
<dbReference type="EMBL" id="CP036526">
    <property type="protein sequence ID" value="QDT08503.1"/>
    <property type="molecule type" value="Genomic_DNA"/>
</dbReference>
<dbReference type="PANTHER" id="PTHR35889">
    <property type="entry name" value="CYCLOINULO-OLIGOSACCHARIDE FRUCTANOTRANSFERASE-RELATED"/>
    <property type="match status" value="1"/>
</dbReference>
<dbReference type="Pfam" id="PF07587">
    <property type="entry name" value="PSD1"/>
    <property type="match status" value="1"/>
</dbReference>
<evidence type="ECO:0000256" key="1">
    <source>
        <dbReference type="ARBA" id="ARBA00022617"/>
    </source>
</evidence>
<evidence type="ECO:0000259" key="7">
    <source>
        <dbReference type="PROSITE" id="PS51007"/>
    </source>
</evidence>
<evidence type="ECO:0000256" key="3">
    <source>
        <dbReference type="ARBA" id="ARBA00023004"/>
    </source>
</evidence>
<keyword evidence="9" id="KW-1185">Reference proteome</keyword>